<comment type="caution">
    <text evidence="1">The sequence shown here is derived from an EMBL/GenBank/DDBJ whole genome shotgun (WGS) entry which is preliminary data.</text>
</comment>
<name>A0ABP9G8Z5_9FLAO</name>
<dbReference type="EMBL" id="BAABJJ010000001">
    <property type="protein sequence ID" value="GAA4932463.1"/>
    <property type="molecule type" value="Genomic_DNA"/>
</dbReference>
<sequence length="179" mass="18190">MRHLKQMMLFVMVGSLLTITSCSKSDDGGGGGSAASGTLTANVGGASFQSMEISSKATLANAGGISNLIIIASNSDGNAFAITISGYTGEGTYDITGASIGGVVGSYTETNVNLSNPTASTTEIWQAPYDDTKVGTISVSEETATNVIGTFSFKCKNVNGDGSVKNITDGSFNLSKQTI</sequence>
<dbReference type="RefSeq" id="WP_345189494.1">
    <property type="nucleotide sequence ID" value="NZ_BAABJJ010000001.1"/>
</dbReference>
<accession>A0ABP9G8Z5</accession>
<proteinExistence type="predicted"/>
<dbReference type="PROSITE" id="PS51257">
    <property type="entry name" value="PROKAR_LIPOPROTEIN"/>
    <property type="match status" value="1"/>
</dbReference>
<reference evidence="2" key="1">
    <citation type="journal article" date="2019" name="Int. J. Syst. Evol. Microbiol.">
        <title>The Global Catalogue of Microorganisms (GCM) 10K type strain sequencing project: providing services to taxonomists for standard genome sequencing and annotation.</title>
        <authorList>
            <consortium name="The Broad Institute Genomics Platform"/>
            <consortium name="The Broad Institute Genome Sequencing Center for Infectious Disease"/>
            <person name="Wu L."/>
            <person name="Ma J."/>
        </authorList>
    </citation>
    <scope>NUCLEOTIDE SEQUENCE [LARGE SCALE GENOMIC DNA]</scope>
    <source>
        <strain evidence="2">JCM 18285</strain>
    </source>
</reference>
<evidence type="ECO:0000313" key="2">
    <source>
        <dbReference type="Proteomes" id="UP001501302"/>
    </source>
</evidence>
<organism evidence="1 2">
    <name type="scientific">Algibacter agarivorans</name>
    <dbReference type="NCBI Taxonomy" id="1109741"/>
    <lineage>
        <taxon>Bacteria</taxon>
        <taxon>Pseudomonadati</taxon>
        <taxon>Bacteroidota</taxon>
        <taxon>Flavobacteriia</taxon>
        <taxon>Flavobacteriales</taxon>
        <taxon>Flavobacteriaceae</taxon>
        <taxon>Algibacter</taxon>
    </lineage>
</organism>
<protein>
    <recommendedName>
        <fullName evidence="3">Lipoprotein</fullName>
    </recommendedName>
</protein>
<keyword evidence="2" id="KW-1185">Reference proteome</keyword>
<dbReference type="Proteomes" id="UP001501302">
    <property type="component" value="Unassembled WGS sequence"/>
</dbReference>
<gene>
    <name evidence="1" type="ORF">GCM10023314_00970</name>
</gene>
<evidence type="ECO:0008006" key="3">
    <source>
        <dbReference type="Google" id="ProtNLM"/>
    </source>
</evidence>
<evidence type="ECO:0000313" key="1">
    <source>
        <dbReference type="EMBL" id="GAA4932463.1"/>
    </source>
</evidence>